<dbReference type="FunFam" id="3.30.930.10:FF:000038">
    <property type="entry name" value="Aspartate--tRNA ligase"/>
    <property type="match status" value="1"/>
</dbReference>
<dbReference type="OrthoDB" id="372395at2759"/>
<dbReference type="InterPro" id="IPR006195">
    <property type="entry name" value="aa-tRNA-synth_II"/>
</dbReference>
<dbReference type="NCBIfam" id="TIGR00458">
    <property type="entry name" value="aspS_nondisc"/>
    <property type="match status" value="1"/>
</dbReference>
<dbReference type="SUPFAM" id="SSF55681">
    <property type="entry name" value="Class II aaRS and biotin synthetases"/>
    <property type="match status" value="1"/>
</dbReference>
<keyword evidence="5" id="KW-0436">Ligase</keyword>
<feature type="compositionally biased region" description="Basic and acidic residues" evidence="12">
    <location>
        <begin position="28"/>
        <end position="58"/>
    </location>
</feature>
<feature type="region of interest" description="Disordered" evidence="12">
    <location>
        <begin position="1"/>
        <end position="58"/>
    </location>
</feature>
<dbReference type="PANTHER" id="PTHR43450">
    <property type="entry name" value="ASPARTYL-TRNA SYNTHETASE"/>
    <property type="match status" value="1"/>
</dbReference>
<evidence type="ECO:0000256" key="9">
    <source>
        <dbReference type="ARBA" id="ARBA00023146"/>
    </source>
</evidence>
<dbReference type="STRING" id="1141098.A0A1Y2E283"/>
<dbReference type="EC" id="6.1.1.12" evidence="3"/>
<dbReference type="GO" id="GO:0003723">
    <property type="term" value="F:RNA binding"/>
    <property type="evidence" value="ECO:0007669"/>
    <property type="project" value="TreeGrafter"/>
</dbReference>
<gene>
    <name evidence="14" type="ORF">BCR38DRAFT_484440</name>
</gene>
<dbReference type="Proteomes" id="UP000193689">
    <property type="component" value="Unassembled WGS sequence"/>
</dbReference>
<comment type="subcellular location">
    <subcellularLocation>
        <location evidence="1">Cytoplasm</location>
    </subcellularLocation>
</comment>
<dbReference type="GeneID" id="63779964"/>
<dbReference type="AlphaFoldDB" id="A0A1Y2E283"/>
<dbReference type="InterPro" id="IPR024320">
    <property type="entry name" value="LPG_synthase_C"/>
</dbReference>
<dbReference type="EMBL" id="MCFJ01000006">
    <property type="protein sequence ID" value="ORY64965.1"/>
    <property type="molecule type" value="Genomic_DNA"/>
</dbReference>
<dbReference type="Pfam" id="PF09924">
    <property type="entry name" value="LPG_synthase_C"/>
    <property type="match status" value="1"/>
</dbReference>
<proteinExistence type="inferred from homology"/>
<organism evidence="14 15">
    <name type="scientific">Pseudomassariella vexata</name>
    <dbReference type="NCBI Taxonomy" id="1141098"/>
    <lineage>
        <taxon>Eukaryota</taxon>
        <taxon>Fungi</taxon>
        <taxon>Dikarya</taxon>
        <taxon>Ascomycota</taxon>
        <taxon>Pezizomycotina</taxon>
        <taxon>Sordariomycetes</taxon>
        <taxon>Xylariomycetidae</taxon>
        <taxon>Amphisphaeriales</taxon>
        <taxon>Pseudomassariaceae</taxon>
        <taxon>Pseudomassariella</taxon>
    </lineage>
</organism>
<evidence type="ECO:0000256" key="3">
    <source>
        <dbReference type="ARBA" id="ARBA00012841"/>
    </source>
</evidence>
<dbReference type="InParanoid" id="A0A1Y2E283"/>
<keyword evidence="8" id="KW-0648">Protein biosynthesis</keyword>
<dbReference type="GO" id="GO:0005524">
    <property type="term" value="F:ATP binding"/>
    <property type="evidence" value="ECO:0007669"/>
    <property type="project" value="UniProtKB-KW"/>
</dbReference>
<reference evidence="14 15" key="1">
    <citation type="submission" date="2016-07" db="EMBL/GenBank/DDBJ databases">
        <title>Pervasive Adenine N6-methylation of Active Genes in Fungi.</title>
        <authorList>
            <consortium name="DOE Joint Genome Institute"/>
            <person name="Mondo S.J."/>
            <person name="Dannebaum R.O."/>
            <person name="Kuo R.C."/>
            <person name="Labutti K."/>
            <person name="Haridas S."/>
            <person name="Kuo A."/>
            <person name="Salamov A."/>
            <person name="Ahrendt S.R."/>
            <person name="Lipzen A."/>
            <person name="Sullivan W."/>
            <person name="Andreopoulos W.B."/>
            <person name="Clum A."/>
            <person name="Lindquist E."/>
            <person name="Daum C."/>
            <person name="Ramamoorthy G.K."/>
            <person name="Gryganskyi A."/>
            <person name="Culley D."/>
            <person name="Magnuson J.K."/>
            <person name="James T.Y."/>
            <person name="O'Malley M.A."/>
            <person name="Stajich J.E."/>
            <person name="Spatafora J.W."/>
            <person name="Visel A."/>
            <person name="Grigoriev I.V."/>
        </authorList>
    </citation>
    <scope>NUCLEOTIDE SEQUENCE [LARGE SCALE GENOMIC DNA]</scope>
    <source>
        <strain evidence="14 15">CBS 129021</strain>
    </source>
</reference>
<name>A0A1Y2E283_9PEZI</name>
<accession>A0A1Y2E283</accession>
<evidence type="ECO:0000259" key="13">
    <source>
        <dbReference type="PROSITE" id="PS50862"/>
    </source>
</evidence>
<dbReference type="InterPro" id="IPR002312">
    <property type="entry name" value="Asp/Asn-tRNA-synth_IIb"/>
</dbReference>
<sequence length="853" mass="97342">MSPSMPKAFSRIAQSLKPNGTNGSTDALSEKGKAARRNELRRLEKQEKEERRSYEQAEIEKRWRIEDESARASESEETRARYGELVEAHDLSTIAEIGEMSVGQEVEFRARIFTQRRVSSKLDFILFRDQTHSIQGVLAHTTPHMVRWAQRLHPESLVYVTGTLKKPVEPVRSATHSDVEVDIYSIHLVNSANNLGWTNYEPPDSMHTRLSARVLDIRHPSNQALLRIRSMITRQFRDVLDDQGFIEIHTPKLQPAATESGSSVFKVNYFGRTAFLAQSPQLAKQQAIAADLGRVFEIGPVFRAENSNTHRHLTEYTGLDLEMALEHSYAELIVVVDKVLKAIISAAQSMPEIHVVRQRWPSEDVVFLEETPVIPFSEGIQMLRDDGRDVAMEDLSTRDEIRLGELIKEKYNTDLYILDKFPANARPFYTHKAEDPQWTNSFDIFLRGQEICTGGQRIHDAALLRESMRAAKIYENEMEEYLAAFDLGPPPHGGAGIGLERILLLLLELGDIRHASLFHRDPKSLPAKAPSLPHPEADTTKHCHEEPPVEKLIANYGDASNTSWLDERFQIWRHHSGAAVGYAMQNKKFVMITGDPLCDQSQYEEVIAAFIDYIYSTLERIPVWMLVSDTVQHILGRNHKWRTLSCTEEQRVDPDNRIEPSKHDLNRIEREGIDIDEVHPDDDFMLRTDKAIEEWKAARQGKKQVHLTEVRPWVDQEHRRYFAAQRDGEVFGMVVLAQLARRNGWQLKWALDFPAAPNGTIEVLVENAMSCVNGPVTFGVGASEKLTRGAYLHGVRAKFLANTYEVVVKSLRLDRKSAFREKFGTLGEQVYICYPRRGVGVQDLKQIVKFFED</sequence>
<dbReference type="SUPFAM" id="SSF50249">
    <property type="entry name" value="Nucleic acid-binding proteins"/>
    <property type="match status" value="1"/>
</dbReference>
<keyword evidence="15" id="KW-1185">Reference proteome</keyword>
<evidence type="ECO:0000256" key="2">
    <source>
        <dbReference type="ARBA" id="ARBA00005312"/>
    </source>
</evidence>
<dbReference type="InterPro" id="IPR045864">
    <property type="entry name" value="aa-tRNA-synth_II/BPL/LPL"/>
</dbReference>
<evidence type="ECO:0000256" key="7">
    <source>
        <dbReference type="ARBA" id="ARBA00022840"/>
    </source>
</evidence>
<evidence type="ECO:0000313" key="14">
    <source>
        <dbReference type="EMBL" id="ORY64965.1"/>
    </source>
</evidence>
<evidence type="ECO:0000256" key="12">
    <source>
        <dbReference type="SAM" id="MobiDB-lite"/>
    </source>
</evidence>
<dbReference type="GO" id="GO:0004815">
    <property type="term" value="F:aspartate-tRNA ligase activity"/>
    <property type="evidence" value="ECO:0007669"/>
    <property type="project" value="UniProtKB-EC"/>
</dbReference>
<feature type="domain" description="Aminoacyl-transfer RNA synthetases class-II family profile" evidence="13">
    <location>
        <begin position="226"/>
        <end position="526"/>
    </location>
</feature>
<dbReference type="InterPro" id="IPR004364">
    <property type="entry name" value="Aa-tRNA-synt_II"/>
</dbReference>
<protein>
    <recommendedName>
        <fullName evidence="11">Probable aspartate--tRNA ligase, cytoplasmic</fullName>
        <ecNumber evidence="3">6.1.1.12</ecNumber>
    </recommendedName>
</protein>
<dbReference type="Pfam" id="PF00152">
    <property type="entry name" value="tRNA-synt_2"/>
    <property type="match status" value="1"/>
</dbReference>
<keyword evidence="9" id="KW-0030">Aminoacyl-tRNA synthetase</keyword>
<keyword evidence="6" id="KW-0547">Nucleotide-binding</keyword>
<comment type="catalytic activity">
    <reaction evidence="10">
        <text>tRNA(Asp) + L-aspartate + ATP = L-aspartyl-tRNA(Asp) + AMP + diphosphate</text>
        <dbReference type="Rhea" id="RHEA:19649"/>
        <dbReference type="Rhea" id="RHEA-COMP:9660"/>
        <dbReference type="Rhea" id="RHEA-COMP:9678"/>
        <dbReference type="ChEBI" id="CHEBI:29991"/>
        <dbReference type="ChEBI" id="CHEBI:30616"/>
        <dbReference type="ChEBI" id="CHEBI:33019"/>
        <dbReference type="ChEBI" id="CHEBI:78442"/>
        <dbReference type="ChEBI" id="CHEBI:78516"/>
        <dbReference type="ChEBI" id="CHEBI:456215"/>
        <dbReference type="EC" id="6.1.1.12"/>
    </reaction>
</comment>
<evidence type="ECO:0000256" key="6">
    <source>
        <dbReference type="ARBA" id="ARBA00022741"/>
    </source>
</evidence>
<dbReference type="PROSITE" id="PS50862">
    <property type="entry name" value="AA_TRNA_LIGASE_II"/>
    <property type="match status" value="1"/>
</dbReference>
<evidence type="ECO:0000256" key="1">
    <source>
        <dbReference type="ARBA" id="ARBA00004496"/>
    </source>
</evidence>
<evidence type="ECO:0000256" key="10">
    <source>
        <dbReference type="ARBA" id="ARBA00047904"/>
    </source>
</evidence>
<evidence type="ECO:0000313" key="15">
    <source>
        <dbReference type="Proteomes" id="UP000193689"/>
    </source>
</evidence>
<dbReference type="NCBIfam" id="NF003483">
    <property type="entry name" value="PRK05159.1"/>
    <property type="match status" value="1"/>
</dbReference>
<dbReference type="CDD" id="cd04320">
    <property type="entry name" value="AspRS_cyto_N"/>
    <property type="match status" value="1"/>
</dbReference>
<evidence type="ECO:0000256" key="11">
    <source>
        <dbReference type="ARBA" id="ARBA00070516"/>
    </source>
</evidence>
<dbReference type="Gene3D" id="2.40.50.140">
    <property type="entry name" value="Nucleic acid-binding proteins"/>
    <property type="match status" value="1"/>
</dbReference>
<keyword evidence="7" id="KW-0067">ATP-binding</keyword>
<dbReference type="PRINTS" id="PR01042">
    <property type="entry name" value="TRNASYNTHASP"/>
</dbReference>
<dbReference type="GO" id="GO:0006422">
    <property type="term" value="P:aspartyl-tRNA aminoacylation"/>
    <property type="evidence" value="ECO:0007669"/>
    <property type="project" value="InterPro"/>
</dbReference>
<keyword evidence="4" id="KW-0963">Cytoplasm</keyword>
<evidence type="ECO:0000256" key="8">
    <source>
        <dbReference type="ARBA" id="ARBA00022917"/>
    </source>
</evidence>
<comment type="caution">
    <text evidence="14">The sequence shown here is derived from an EMBL/GenBank/DDBJ whole genome shotgun (WGS) entry which is preliminary data.</text>
</comment>
<dbReference type="GO" id="GO:0017101">
    <property type="term" value="C:aminoacyl-tRNA synthetase multienzyme complex"/>
    <property type="evidence" value="ECO:0007669"/>
    <property type="project" value="TreeGrafter"/>
</dbReference>
<dbReference type="InterPro" id="IPR012340">
    <property type="entry name" value="NA-bd_OB-fold"/>
</dbReference>
<dbReference type="InterPro" id="IPR004523">
    <property type="entry name" value="Asp-tRNA_synthase_2"/>
</dbReference>
<dbReference type="GO" id="GO:0005829">
    <property type="term" value="C:cytosol"/>
    <property type="evidence" value="ECO:0007669"/>
    <property type="project" value="TreeGrafter"/>
</dbReference>
<feature type="compositionally biased region" description="Polar residues" evidence="12">
    <location>
        <begin position="12"/>
        <end position="27"/>
    </location>
</feature>
<evidence type="ECO:0000256" key="5">
    <source>
        <dbReference type="ARBA" id="ARBA00022598"/>
    </source>
</evidence>
<dbReference type="Gene3D" id="3.30.930.10">
    <property type="entry name" value="Bira Bifunctional Protein, Domain 2"/>
    <property type="match status" value="1"/>
</dbReference>
<dbReference type="RefSeq" id="XP_040716117.1">
    <property type="nucleotide sequence ID" value="XM_040863752.1"/>
</dbReference>
<comment type="similarity">
    <text evidence="2">Belongs to the class-II aminoacyl-tRNA synthetase family. Type 2 subfamily.</text>
</comment>
<evidence type="ECO:0000256" key="4">
    <source>
        <dbReference type="ARBA" id="ARBA00022490"/>
    </source>
</evidence>
<dbReference type="PANTHER" id="PTHR43450:SF2">
    <property type="entry name" value="ASPARTATE--TRNA LIGASE"/>
    <property type="match status" value="1"/>
</dbReference>